<feature type="transmembrane region" description="Helical" evidence="9">
    <location>
        <begin position="585"/>
        <end position="606"/>
    </location>
</feature>
<keyword evidence="12" id="KW-1185">Reference proteome</keyword>
<dbReference type="EMBL" id="NCKW01001890">
    <property type="protein sequence ID" value="POM78857.1"/>
    <property type="molecule type" value="Genomic_DNA"/>
</dbReference>
<evidence type="ECO:0000256" key="9">
    <source>
        <dbReference type="SAM" id="Phobius"/>
    </source>
</evidence>
<dbReference type="GO" id="GO:0016887">
    <property type="term" value="F:ATP hydrolysis activity"/>
    <property type="evidence" value="ECO:0007669"/>
    <property type="project" value="InterPro"/>
</dbReference>
<keyword evidence="6 11" id="KW-0067">ATP-binding</keyword>
<protein>
    <submittedName>
        <fullName evidence="11">ATP-binding cassette (ABC) Superfamily</fullName>
    </submittedName>
</protein>
<dbReference type="InterPro" id="IPR027417">
    <property type="entry name" value="P-loop_NTPase"/>
</dbReference>
<dbReference type="InterPro" id="IPR034003">
    <property type="entry name" value="ABCG_PDR_2"/>
</dbReference>
<dbReference type="InterPro" id="IPR003593">
    <property type="entry name" value="AAA+_ATPase"/>
</dbReference>
<dbReference type="GO" id="GO:0005524">
    <property type="term" value="F:ATP binding"/>
    <property type="evidence" value="ECO:0007669"/>
    <property type="project" value="UniProtKB-KW"/>
</dbReference>
<dbReference type="GO" id="GO:0140359">
    <property type="term" value="F:ABC-type transporter activity"/>
    <property type="evidence" value="ECO:0007669"/>
    <property type="project" value="InterPro"/>
</dbReference>
<keyword evidence="8 9" id="KW-0472">Membrane</keyword>
<dbReference type="Gene3D" id="3.40.50.300">
    <property type="entry name" value="P-loop containing nucleotide triphosphate hydrolases"/>
    <property type="match status" value="2"/>
</dbReference>
<gene>
    <name evidence="11" type="ORF">PHPALM_3567</name>
</gene>
<evidence type="ECO:0000256" key="6">
    <source>
        <dbReference type="ARBA" id="ARBA00022840"/>
    </source>
</evidence>
<keyword evidence="4 9" id="KW-0812">Transmembrane</keyword>
<dbReference type="OrthoDB" id="66620at2759"/>
<evidence type="ECO:0000313" key="12">
    <source>
        <dbReference type="Proteomes" id="UP000237271"/>
    </source>
</evidence>
<keyword evidence="7 9" id="KW-1133">Transmembrane helix</keyword>
<sequence>MRAPLREESLVPEIEYDNAKTLMAQGPQALHDHVASRMEKALGTELPQMEVRFQNVSISSDIVVKDKENMTAELPTLPNVLKTSLRELQSKKHVVTKQILKNVSGVFKPGTITLILGQPGSGKSSLLKLLSGRFPKNGVAIEGQVTYNGISSSDLHKNLPQLVSYVAQRDKHHPILTVKETLEFAHACSGGGITKQEEEQFMNEPSSEGKAALEASRAMFKHHPGIIIQQLGLENCQGTIVGDEMVRGVSGGERKRTTTGEMAFGSKYVMMMDEISTGLDSAATFNIISTQRSIARRFRKTVVMSLLQPSPEVFGLFDDVILMNEGQIMYNGPCDEVLSYFNRLGLKCPPHRDTADFLLDLGTFNQSQYESAVHHGLTIPQTPDEFAETFKQSLFYRRVLEDLEGPICTGACNNPSDHPEFHQNNWNSTKLLMKRQIQIMRRESSALIGRLVMNIVMGLLYATVFYQFNDSDAQLAMGIIFESVLTLSLAQSAQIPTIMAEREVFYKQRGANFFQTGAYVLSSSICQMPQIILETVVFGSIVYWMCGFVSTLGSFIFFLTMLCLTNIAFAAFFFFLGSVAPDLNIANPISSVTVLFFVLFAGFTVTKGQIPDYLVWLYWINPMGWGVRALAVNQYSDEHFNRYSLNSFEVPTEKYWLWYGMIYMGAAYVLFMFLSFIALEYHRFERPENVTLKLTNLDEATGNYTLSQTPRHPPTEYEEVITVGHSVEKQFVPVTVAFKNLWYSVPDPQDPKKTIDLLKGISGYALPGTITALMGSSGAGKTTLMDVIAGRKTKGKIEGEILLNGHPATDLAIRRSTGYCEQMDIHSASSTIREALTFSAFLRQGADVPASAKYESVNECLDLLDLHPIADQIIRSSSVEQMKRLTIGVEMAAQPSVLFLDEPTSGLDARSAKLIMDGVRKVANTGRTVICTIHQPSTEVFRVFDSLLLLKRGGQMVYVGDLGSNSHKMIQYFESINGVMKLPDNYNPATWMLEVIGAGVSSNNGTNVMTDFAEIFQSTSFTLTRFGISLTLGLVFGLTYSGAEYSSYSGINSGMGMMYLSMGFLGIASFNGIIPAAAEERAVFYRERAAQTYNAFWYFFASSVVEIPFVIVSVLLFMGPFFPMVGFTGAGIFFAVSSVLILHVLLQAYIGELLVFSMPNMEIAEIVGMQISLTSFLFMGYSPPASSLPTGWKWLYHIVPLKYSLAAQSAIVFGDCPSDGDSIGCKQITNLPPTLPVGITVKKYLESKFLIKHSEIWTNCAALIGFILLMRIPTLVSMRLLTIRKDRQASHSNSANASKQTTL</sequence>
<feature type="domain" description="ABC transporter" evidence="10">
    <location>
        <begin position="85"/>
        <end position="350"/>
    </location>
</feature>
<evidence type="ECO:0000256" key="2">
    <source>
        <dbReference type="ARBA" id="ARBA00006012"/>
    </source>
</evidence>
<dbReference type="Pfam" id="PF01061">
    <property type="entry name" value="ABC2_membrane"/>
    <property type="match status" value="2"/>
</dbReference>
<feature type="transmembrane region" description="Helical" evidence="9">
    <location>
        <begin position="1095"/>
        <end position="1118"/>
    </location>
</feature>
<evidence type="ECO:0000256" key="3">
    <source>
        <dbReference type="ARBA" id="ARBA00022448"/>
    </source>
</evidence>
<dbReference type="FunFam" id="3.40.50.300:FF:000289">
    <property type="entry name" value="ABC transporter G family member 31"/>
    <property type="match status" value="1"/>
</dbReference>
<dbReference type="FunFam" id="3.40.50.300:FF:000528">
    <property type="entry name" value="ABC transporter G family member 31"/>
    <property type="match status" value="1"/>
</dbReference>
<dbReference type="InterPro" id="IPR003439">
    <property type="entry name" value="ABC_transporter-like_ATP-bd"/>
</dbReference>
<feature type="transmembrane region" description="Helical" evidence="9">
    <location>
        <begin position="447"/>
        <end position="468"/>
    </location>
</feature>
<feature type="transmembrane region" description="Helical" evidence="9">
    <location>
        <begin position="1163"/>
        <end position="1182"/>
    </location>
</feature>
<dbReference type="Pfam" id="PF19055">
    <property type="entry name" value="ABC2_membrane_7"/>
    <property type="match status" value="2"/>
</dbReference>
<dbReference type="CDD" id="cd03232">
    <property type="entry name" value="ABCG_PDR_domain2"/>
    <property type="match status" value="1"/>
</dbReference>
<dbReference type="InterPro" id="IPR043926">
    <property type="entry name" value="ABCG_dom"/>
</dbReference>
<feature type="transmembrane region" description="Helical" evidence="9">
    <location>
        <begin position="1256"/>
        <end position="1278"/>
    </location>
</feature>
<organism evidence="11 12">
    <name type="scientific">Phytophthora palmivora</name>
    <dbReference type="NCBI Taxonomy" id="4796"/>
    <lineage>
        <taxon>Eukaryota</taxon>
        <taxon>Sar</taxon>
        <taxon>Stramenopiles</taxon>
        <taxon>Oomycota</taxon>
        <taxon>Peronosporomycetes</taxon>
        <taxon>Peronosporales</taxon>
        <taxon>Peronosporaceae</taxon>
        <taxon>Phytophthora</taxon>
    </lineage>
</organism>
<feature type="transmembrane region" description="Helical" evidence="9">
    <location>
        <begin position="1026"/>
        <end position="1043"/>
    </location>
</feature>
<evidence type="ECO:0000256" key="5">
    <source>
        <dbReference type="ARBA" id="ARBA00022741"/>
    </source>
</evidence>
<evidence type="ECO:0000259" key="10">
    <source>
        <dbReference type="PROSITE" id="PS50893"/>
    </source>
</evidence>
<dbReference type="InterPro" id="IPR013525">
    <property type="entry name" value="ABC2_TM"/>
</dbReference>
<dbReference type="SMART" id="SM00382">
    <property type="entry name" value="AAA"/>
    <property type="match status" value="2"/>
</dbReference>
<evidence type="ECO:0000256" key="1">
    <source>
        <dbReference type="ARBA" id="ARBA00004141"/>
    </source>
</evidence>
<dbReference type="PANTHER" id="PTHR19241">
    <property type="entry name" value="ATP-BINDING CASSETTE TRANSPORTER"/>
    <property type="match status" value="1"/>
</dbReference>
<comment type="similarity">
    <text evidence="2">Belongs to the ABC transporter superfamily. ABCG family. PDR (TC 3.A.1.205) subfamily.</text>
</comment>
<comment type="caution">
    <text evidence="11">The sequence shown here is derived from an EMBL/GenBank/DDBJ whole genome shotgun (WGS) entry which is preliminary data.</text>
</comment>
<feature type="transmembrane region" description="Helical" evidence="9">
    <location>
        <begin position="556"/>
        <end position="579"/>
    </location>
</feature>
<feature type="transmembrane region" description="Helical" evidence="9">
    <location>
        <begin position="1055"/>
        <end position="1074"/>
    </location>
</feature>
<comment type="subcellular location">
    <subcellularLocation>
        <location evidence="1">Membrane</location>
        <topology evidence="1">Multi-pass membrane protein</topology>
    </subcellularLocation>
</comment>
<evidence type="ECO:0000313" key="11">
    <source>
        <dbReference type="EMBL" id="POM78857.1"/>
    </source>
</evidence>
<feature type="transmembrane region" description="Helical" evidence="9">
    <location>
        <begin position="1130"/>
        <end position="1151"/>
    </location>
</feature>
<evidence type="ECO:0000256" key="8">
    <source>
        <dbReference type="ARBA" id="ARBA00023136"/>
    </source>
</evidence>
<name>A0A2P4YM23_9STRA</name>
<dbReference type="GO" id="GO:0016020">
    <property type="term" value="C:membrane"/>
    <property type="evidence" value="ECO:0007669"/>
    <property type="project" value="UniProtKB-SubCell"/>
</dbReference>
<proteinExistence type="inferred from homology"/>
<feature type="transmembrane region" description="Helical" evidence="9">
    <location>
        <begin position="656"/>
        <end position="679"/>
    </location>
</feature>
<dbReference type="Proteomes" id="UP000237271">
    <property type="component" value="Unassembled WGS sequence"/>
</dbReference>
<dbReference type="PROSITE" id="PS50893">
    <property type="entry name" value="ABC_TRANSPORTER_2"/>
    <property type="match status" value="2"/>
</dbReference>
<keyword evidence="3" id="KW-0813">Transport</keyword>
<reference evidence="11 12" key="1">
    <citation type="journal article" date="2017" name="Genome Biol. Evol.">
        <title>Phytophthora megakarya and P. palmivora, closely related causal agents of cacao black pod rot, underwent increases in genome sizes and gene numbers by different mechanisms.</title>
        <authorList>
            <person name="Ali S.S."/>
            <person name="Shao J."/>
            <person name="Lary D.J."/>
            <person name="Kronmiller B."/>
            <person name="Shen D."/>
            <person name="Strem M.D."/>
            <person name="Amoako-Attah I."/>
            <person name="Akrofi A.Y."/>
            <person name="Begoude B.A."/>
            <person name="Ten Hoopen G.M."/>
            <person name="Coulibaly K."/>
            <person name="Kebe B.I."/>
            <person name="Melnick R.L."/>
            <person name="Guiltinan M.J."/>
            <person name="Tyler B.M."/>
            <person name="Meinhardt L.W."/>
            <person name="Bailey B.A."/>
        </authorList>
    </citation>
    <scope>NUCLEOTIDE SEQUENCE [LARGE SCALE GENOMIC DNA]</scope>
    <source>
        <strain evidence="12">sbr112.9</strain>
    </source>
</reference>
<evidence type="ECO:0000256" key="4">
    <source>
        <dbReference type="ARBA" id="ARBA00022692"/>
    </source>
</evidence>
<dbReference type="Pfam" id="PF00005">
    <property type="entry name" value="ABC_tran"/>
    <property type="match status" value="2"/>
</dbReference>
<evidence type="ECO:0000256" key="7">
    <source>
        <dbReference type="ARBA" id="ARBA00022989"/>
    </source>
</evidence>
<feature type="domain" description="ABC transporter" evidence="10">
    <location>
        <begin position="736"/>
        <end position="978"/>
    </location>
</feature>
<keyword evidence="5" id="KW-0547">Nucleotide-binding</keyword>
<dbReference type="SUPFAM" id="SSF52540">
    <property type="entry name" value="P-loop containing nucleoside triphosphate hydrolases"/>
    <property type="match status" value="2"/>
</dbReference>
<accession>A0A2P4YM23</accession>